<comment type="caution">
    <text evidence="3">The sequence shown here is derived from an EMBL/GenBank/DDBJ whole genome shotgun (WGS) entry which is preliminary data.</text>
</comment>
<dbReference type="RefSeq" id="WP_188411830.1">
    <property type="nucleotide sequence ID" value="NZ_BMDJ01000001.1"/>
</dbReference>
<keyword evidence="2" id="KW-0812">Transmembrane</keyword>
<accession>A0ABQ2BDA6</accession>
<keyword evidence="2" id="KW-0472">Membrane</keyword>
<evidence type="ECO:0000256" key="2">
    <source>
        <dbReference type="SAM" id="Phobius"/>
    </source>
</evidence>
<feature type="transmembrane region" description="Helical" evidence="2">
    <location>
        <begin position="180"/>
        <end position="198"/>
    </location>
</feature>
<gene>
    <name evidence="3" type="ORF">GCM10008119_06770</name>
</gene>
<evidence type="ECO:0000256" key="1">
    <source>
        <dbReference type="SAM" id="MobiDB-lite"/>
    </source>
</evidence>
<organism evidence="3 4">
    <name type="scientific">Pedobacter mendelii</name>
    <dbReference type="NCBI Taxonomy" id="1908240"/>
    <lineage>
        <taxon>Bacteria</taxon>
        <taxon>Pseudomonadati</taxon>
        <taxon>Bacteroidota</taxon>
        <taxon>Sphingobacteriia</taxon>
        <taxon>Sphingobacteriales</taxon>
        <taxon>Sphingobacteriaceae</taxon>
        <taxon>Pedobacter</taxon>
    </lineage>
</organism>
<reference evidence="4" key="1">
    <citation type="journal article" date="2019" name="Int. J. Syst. Evol. Microbiol.">
        <title>The Global Catalogue of Microorganisms (GCM) 10K type strain sequencing project: providing services to taxonomists for standard genome sequencing and annotation.</title>
        <authorList>
            <consortium name="The Broad Institute Genomics Platform"/>
            <consortium name="The Broad Institute Genome Sequencing Center for Infectious Disease"/>
            <person name="Wu L."/>
            <person name="Ma J."/>
        </authorList>
    </citation>
    <scope>NUCLEOTIDE SEQUENCE [LARGE SCALE GENOMIC DNA]</scope>
    <source>
        <strain evidence="4">CCM 8939</strain>
    </source>
</reference>
<evidence type="ECO:0000313" key="3">
    <source>
        <dbReference type="EMBL" id="GGI23259.1"/>
    </source>
</evidence>
<feature type="compositionally biased region" description="Basic and acidic residues" evidence="1">
    <location>
        <begin position="147"/>
        <end position="165"/>
    </location>
</feature>
<feature type="region of interest" description="Disordered" evidence="1">
    <location>
        <begin position="127"/>
        <end position="165"/>
    </location>
</feature>
<evidence type="ECO:0000313" key="4">
    <source>
        <dbReference type="Proteomes" id="UP000645390"/>
    </source>
</evidence>
<dbReference type="EMBL" id="BMDJ01000001">
    <property type="protein sequence ID" value="GGI23259.1"/>
    <property type="molecule type" value="Genomic_DNA"/>
</dbReference>
<name>A0ABQ2BDA6_9SPHI</name>
<protein>
    <submittedName>
        <fullName evidence="3">Uncharacterized protein</fullName>
    </submittedName>
</protein>
<keyword evidence="2" id="KW-1133">Transmembrane helix</keyword>
<dbReference type="Proteomes" id="UP000645390">
    <property type="component" value="Unassembled WGS sequence"/>
</dbReference>
<proteinExistence type="predicted"/>
<sequence>MPEDYQDVVLAAYKQKQKEEGMGLPLKLLRPTTAKLKKACLRKYDASEEAKDIFSEFFDKDRIETDFSLIISKADDGCFRPLLNHLNGTTTKTDEKNTELLAWLIDFQPRPSISYYKNLEKKAKEEDEQLVDDIEKTTSTEPEGFSDQEKEKIGKQPDTDGEKEKPAGIKIWKNQNIRKAVYAFIAAFAAVGGSYFTWKLVDKQCMYWTGDEYQPVTCDTKLPEAAVVALDDNKVDHLKRITKRDTLTSYSIGKVFYGKINSKIEFYTDSGDNPVNNEKRLLPMTSYIFDKYILPLKR</sequence>
<keyword evidence="4" id="KW-1185">Reference proteome</keyword>